<evidence type="ECO:0000256" key="1">
    <source>
        <dbReference type="ARBA" id="ARBA00022553"/>
    </source>
</evidence>
<dbReference type="Proteomes" id="UP000000422">
    <property type="component" value="Chromosome"/>
</dbReference>
<dbReference type="GO" id="GO:0032993">
    <property type="term" value="C:protein-DNA complex"/>
    <property type="evidence" value="ECO:0007669"/>
    <property type="project" value="TreeGrafter"/>
</dbReference>
<dbReference type="Gene3D" id="1.10.10.10">
    <property type="entry name" value="Winged helix-like DNA-binding domain superfamily/Winged helix DNA-binding domain"/>
    <property type="match status" value="1"/>
</dbReference>
<dbReference type="GO" id="GO:0005829">
    <property type="term" value="C:cytosol"/>
    <property type="evidence" value="ECO:0007669"/>
    <property type="project" value="TreeGrafter"/>
</dbReference>
<gene>
    <name evidence="10" type="ordered locus">WS1463</name>
</gene>
<dbReference type="SUPFAM" id="SSF46894">
    <property type="entry name" value="C-terminal effector domain of the bipartite response regulators"/>
    <property type="match status" value="1"/>
</dbReference>
<dbReference type="PANTHER" id="PTHR48111">
    <property type="entry name" value="REGULATOR OF RPOS"/>
    <property type="match status" value="1"/>
</dbReference>
<accession>Q7M8S0</accession>
<evidence type="ECO:0000256" key="5">
    <source>
        <dbReference type="ARBA" id="ARBA00023163"/>
    </source>
</evidence>
<sequence length="216" mass="24664">MRRIFILEDDPLLGEILEEHLQKRFEVTLLQEGLAAEECLLKERFDLWLLDIQVPGLNGLELLKNLRTLGFKTPAIFITSQNSSKDLKAGFEAGAHDYIRKPFDLDELDARIQNLSNLFGLGEEEEVAPGITFLANRNLLILQGKSFSLRKKEAEIFSLFLQNRGKTLTPAEIIANIWRYEETPTPSTLRSHIKSLRKLLGDELIQNIRGLGYRFG</sequence>
<dbReference type="Pfam" id="PF00486">
    <property type="entry name" value="Trans_reg_C"/>
    <property type="match status" value="1"/>
</dbReference>
<dbReference type="InterPro" id="IPR039420">
    <property type="entry name" value="WalR-like"/>
</dbReference>
<keyword evidence="11" id="KW-1185">Reference proteome</keyword>
<proteinExistence type="predicted"/>
<dbReference type="InterPro" id="IPR001867">
    <property type="entry name" value="OmpR/PhoB-type_DNA-bd"/>
</dbReference>
<dbReference type="GO" id="GO:0000976">
    <property type="term" value="F:transcription cis-regulatory region binding"/>
    <property type="evidence" value="ECO:0007669"/>
    <property type="project" value="TreeGrafter"/>
</dbReference>
<keyword evidence="1 6" id="KW-0597">Phosphoprotein</keyword>
<dbReference type="GO" id="GO:0000156">
    <property type="term" value="F:phosphorelay response regulator activity"/>
    <property type="evidence" value="ECO:0007669"/>
    <property type="project" value="TreeGrafter"/>
</dbReference>
<feature type="domain" description="Response regulatory" evidence="8">
    <location>
        <begin position="3"/>
        <end position="116"/>
    </location>
</feature>
<evidence type="ECO:0000256" key="6">
    <source>
        <dbReference type="PROSITE-ProRule" id="PRU00169"/>
    </source>
</evidence>
<protein>
    <submittedName>
        <fullName evidence="10">PUTATIVE TWO-COMPONENT REGULATOR</fullName>
    </submittedName>
</protein>
<dbReference type="CDD" id="cd00383">
    <property type="entry name" value="trans_reg_C"/>
    <property type="match status" value="1"/>
</dbReference>
<dbReference type="InterPro" id="IPR016032">
    <property type="entry name" value="Sig_transdc_resp-reg_C-effctor"/>
</dbReference>
<evidence type="ECO:0000256" key="2">
    <source>
        <dbReference type="ARBA" id="ARBA00023012"/>
    </source>
</evidence>
<dbReference type="AlphaFoldDB" id="Q7M8S0"/>
<keyword evidence="3" id="KW-0805">Transcription regulation</keyword>
<keyword evidence="2" id="KW-0902">Two-component regulatory system</keyword>
<dbReference type="InterPro" id="IPR036388">
    <property type="entry name" value="WH-like_DNA-bd_sf"/>
</dbReference>
<dbReference type="HOGENOM" id="CLU_000445_30_3_7"/>
<organism evidence="11">
    <name type="scientific">Wolinella succinogenes (strain ATCC 29543 / DSM 1740 / CCUG 13145 / JCM 31913 / LMG 7466 / NCTC 11488 / FDC 602W)</name>
    <name type="common">Vibrio succinogenes</name>
    <dbReference type="NCBI Taxonomy" id="273121"/>
    <lineage>
        <taxon>Bacteria</taxon>
        <taxon>Pseudomonadati</taxon>
        <taxon>Campylobacterota</taxon>
        <taxon>Epsilonproteobacteria</taxon>
        <taxon>Campylobacterales</taxon>
        <taxon>Helicobacteraceae</taxon>
        <taxon>Wolinella</taxon>
    </lineage>
</organism>
<feature type="DNA-binding region" description="OmpR/PhoB-type" evidence="7">
    <location>
        <begin position="122"/>
        <end position="216"/>
    </location>
</feature>
<evidence type="ECO:0000256" key="4">
    <source>
        <dbReference type="ARBA" id="ARBA00023125"/>
    </source>
</evidence>
<name>Q7M8S0_WOLSU</name>
<evidence type="ECO:0000256" key="7">
    <source>
        <dbReference type="PROSITE-ProRule" id="PRU01091"/>
    </source>
</evidence>
<dbReference type="Pfam" id="PF00072">
    <property type="entry name" value="Response_reg"/>
    <property type="match status" value="1"/>
</dbReference>
<evidence type="ECO:0000313" key="11">
    <source>
        <dbReference type="Proteomes" id="UP000000422"/>
    </source>
</evidence>
<dbReference type="Gene3D" id="3.40.50.2300">
    <property type="match status" value="1"/>
</dbReference>
<dbReference type="InterPro" id="IPR011006">
    <property type="entry name" value="CheY-like_superfamily"/>
</dbReference>
<keyword evidence="4 7" id="KW-0238">DNA-binding</keyword>
<evidence type="ECO:0000259" key="8">
    <source>
        <dbReference type="PROSITE" id="PS50110"/>
    </source>
</evidence>
<feature type="domain" description="OmpR/PhoB-type" evidence="9">
    <location>
        <begin position="122"/>
        <end position="216"/>
    </location>
</feature>
<keyword evidence="5" id="KW-0804">Transcription</keyword>
<evidence type="ECO:0000256" key="3">
    <source>
        <dbReference type="ARBA" id="ARBA00023015"/>
    </source>
</evidence>
<dbReference type="GO" id="GO:0006355">
    <property type="term" value="P:regulation of DNA-templated transcription"/>
    <property type="evidence" value="ECO:0007669"/>
    <property type="project" value="InterPro"/>
</dbReference>
<dbReference type="PROSITE" id="PS50110">
    <property type="entry name" value="RESPONSE_REGULATORY"/>
    <property type="match status" value="1"/>
</dbReference>
<dbReference type="PROSITE" id="PS51755">
    <property type="entry name" value="OMPR_PHOB"/>
    <property type="match status" value="1"/>
</dbReference>
<evidence type="ECO:0000313" key="10">
    <source>
        <dbReference type="EMBL" id="CAE10521.1"/>
    </source>
</evidence>
<reference evidence="10 11" key="1">
    <citation type="journal article" date="2003" name="Proc. Natl. Acad. Sci. U.S.A.">
        <title>Complete genome sequence and analysis of Wolinella succinogenes.</title>
        <authorList>
            <person name="Baar C."/>
            <person name="Eppinger M."/>
            <person name="Raddatz G."/>
            <person name="Simon JM."/>
            <person name="Lanz C."/>
            <person name="Klimmek O."/>
            <person name="Nandakumar R."/>
            <person name="Gross R."/>
            <person name="Rosinus A."/>
            <person name="Keller H."/>
            <person name="Jagtap P."/>
            <person name="Linke B."/>
            <person name="Meyer F."/>
            <person name="Lederer H."/>
            <person name="Schuster S.C."/>
        </authorList>
    </citation>
    <scope>NUCLEOTIDE SEQUENCE [LARGE SCALE GENOMIC DNA]</scope>
    <source>
        <strain evidence="11">ATCC 29543 / DSM 1740 / CCUG 13145 / JCM 31913 / LMG 7466 / NCTC 11488 / FDC 602W</strain>
    </source>
</reference>
<dbReference type="STRING" id="273121.WS1463"/>
<dbReference type="InterPro" id="IPR001789">
    <property type="entry name" value="Sig_transdc_resp-reg_receiver"/>
</dbReference>
<dbReference type="RefSeq" id="WP_011139305.1">
    <property type="nucleotide sequence ID" value="NC_005090.1"/>
</dbReference>
<evidence type="ECO:0000259" key="9">
    <source>
        <dbReference type="PROSITE" id="PS51755"/>
    </source>
</evidence>
<dbReference type="KEGG" id="wsu:WS1463"/>
<feature type="modified residue" description="4-aspartylphosphate" evidence="6">
    <location>
        <position position="51"/>
    </location>
</feature>
<dbReference type="eggNOG" id="COG0745">
    <property type="taxonomic scope" value="Bacteria"/>
</dbReference>
<dbReference type="PANTHER" id="PTHR48111:SF21">
    <property type="entry name" value="DNA-BINDING DUAL MASTER TRANSCRIPTIONAL REGULATOR RPAA"/>
    <property type="match status" value="1"/>
</dbReference>
<dbReference type="EMBL" id="BX571661">
    <property type="protein sequence ID" value="CAE10521.1"/>
    <property type="molecule type" value="Genomic_DNA"/>
</dbReference>
<dbReference type="SUPFAM" id="SSF52172">
    <property type="entry name" value="CheY-like"/>
    <property type="match status" value="1"/>
</dbReference>
<dbReference type="SMART" id="SM00862">
    <property type="entry name" value="Trans_reg_C"/>
    <property type="match status" value="1"/>
</dbReference>
<dbReference type="SMART" id="SM00448">
    <property type="entry name" value="REC"/>
    <property type="match status" value="1"/>
</dbReference>